<evidence type="ECO:0000256" key="1">
    <source>
        <dbReference type="SAM" id="MobiDB-lite"/>
    </source>
</evidence>
<organism evidence="3 4">
    <name type="scientific">Candidula unifasciata</name>
    <dbReference type="NCBI Taxonomy" id="100452"/>
    <lineage>
        <taxon>Eukaryota</taxon>
        <taxon>Metazoa</taxon>
        <taxon>Spiralia</taxon>
        <taxon>Lophotrochozoa</taxon>
        <taxon>Mollusca</taxon>
        <taxon>Gastropoda</taxon>
        <taxon>Heterobranchia</taxon>
        <taxon>Euthyneura</taxon>
        <taxon>Panpulmonata</taxon>
        <taxon>Eupulmonata</taxon>
        <taxon>Stylommatophora</taxon>
        <taxon>Helicina</taxon>
        <taxon>Helicoidea</taxon>
        <taxon>Geomitridae</taxon>
        <taxon>Candidula</taxon>
    </lineage>
</organism>
<accession>A0A8S4A8N1</accession>
<reference evidence="3" key="1">
    <citation type="submission" date="2021-04" db="EMBL/GenBank/DDBJ databases">
        <authorList>
            <consortium name="Molecular Ecology Group"/>
        </authorList>
    </citation>
    <scope>NUCLEOTIDE SEQUENCE</scope>
</reference>
<proteinExistence type="predicted"/>
<evidence type="ECO:0008006" key="5">
    <source>
        <dbReference type="Google" id="ProtNLM"/>
    </source>
</evidence>
<evidence type="ECO:0000256" key="2">
    <source>
        <dbReference type="SAM" id="SignalP"/>
    </source>
</evidence>
<feature type="chain" id="PRO_5035873318" description="Secreted protein" evidence="2">
    <location>
        <begin position="19"/>
        <end position="378"/>
    </location>
</feature>
<gene>
    <name evidence="3" type="ORF">CUNI_LOCUS22113</name>
</gene>
<feature type="non-terminal residue" evidence="3">
    <location>
        <position position="378"/>
    </location>
</feature>
<dbReference type="OrthoDB" id="6058488at2759"/>
<keyword evidence="2" id="KW-0732">Signal</keyword>
<name>A0A8S4A8N1_9EUPU</name>
<comment type="caution">
    <text evidence="3">The sequence shown here is derived from an EMBL/GenBank/DDBJ whole genome shotgun (WGS) entry which is preliminary data.</text>
</comment>
<feature type="signal peptide" evidence="2">
    <location>
        <begin position="1"/>
        <end position="18"/>
    </location>
</feature>
<protein>
    <recommendedName>
        <fullName evidence="5">Secreted protein</fullName>
    </recommendedName>
</protein>
<feature type="region of interest" description="Disordered" evidence="1">
    <location>
        <begin position="63"/>
        <end position="84"/>
    </location>
</feature>
<keyword evidence="4" id="KW-1185">Reference proteome</keyword>
<feature type="compositionally biased region" description="Low complexity" evidence="1">
    <location>
        <begin position="65"/>
        <end position="83"/>
    </location>
</feature>
<dbReference type="EMBL" id="CAJHNH020008543">
    <property type="protein sequence ID" value="CAG5136555.1"/>
    <property type="molecule type" value="Genomic_DNA"/>
</dbReference>
<evidence type="ECO:0000313" key="4">
    <source>
        <dbReference type="Proteomes" id="UP000678393"/>
    </source>
</evidence>
<dbReference type="Proteomes" id="UP000678393">
    <property type="component" value="Unassembled WGS sequence"/>
</dbReference>
<sequence length="378" mass="41885">RVFVVLLLLLLFGGHVRGQARNDTGQGRVECQQVLMKEVYTCVSGQGIDFNAFLEMVSGGKDTQNGTNPAAASPPATTASTTGEANLSKEKICSPRQEIMACIVKAAQSIFKDSPCVAVKEDATLNDQHFLLKEQLEAIIGQYDVFCAHPCRISLLDDMRACYSKNDLDPQLFMTADSSGPVIGATAYEVEEFCQHSESLYTCLRQSRDDCQESHVVLSSIGLDLDLMNKGVQVLCADKPAYLQSLGCFDSHTKEVEHCQSIKYRTILAMVIKARTQSWTEEQYYQEVCGVILSHIQCDLTAWEAKGDEDCTETTLNLKRKLHCTLIPKQCQTSHNATVAEVCTMQGRSTGVKVIQHWVFVILLSFLLVRSAEEYSLN</sequence>
<evidence type="ECO:0000313" key="3">
    <source>
        <dbReference type="EMBL" id="CAG5136555.1"/>
    </source>
</evidence>
<dbReference type="AlphaFoldDB" id="A0A8S4A8N1"/>